<gene>
    <name evidence="1" type="ORF">EDC28_10379</name>
</gene>
<dbReference type="Proteomes" id="UP000268033">
    <property type="component" value="Unassembled WGS sequence"/>
</dbReference>
<reference evidence="1 2" key="1">
    <citation type="submission" date="2018-11" db="EMBL/GenBank/DDBJ databases">
        <title>Genomic Encyclopedia of Type Strains, Phase IV (KMG-IV): sequencing the most valuable type-strain genomes for metagenomic binning, comparative biology and taxonomic classification.</title>
        <authorList>
            <person name="Goeker M."/>
        </authorList>
    </citation>
    <scope>NUCLEOTIDE SEQUENCE [LARGE SCALE GENOMIC DNA]</scope>
    <source>
        <strain evidence="1 2">DSM 21945</strain>
    </source>
</reference>
<dbReference type="AlphaFoldDB" id="A0A3N1PVB3"/>
<dbReference type="Pfam" id="PF12069">
    <property type="entry name" value="DUF3549"/>
    <property type="match status" value="1"/>
</dbReference>
<sequence>MELHNLADFLAASGARYQVFDLGRRVSPLPQSDFERYASGQAPYPFPLQRQAWLGILFWKEQPYVWFVRLGLDEQGLINQGQAAQFMAQVLAAMKEGKDALPDNPYTFVPSEEKRAAFHSQARLYLGQGASLFYEEAAAFARGQLDDWQRLGLQGLADLVARDRQSDHFIAFIASAPEPVLAQVAIQLENYPIDTALAEALWQRFNALPQLIARALAQSPLQTEAADKLLALGDIQSLLVVAGRLWEALMDNARLGRFLEAAARCDDGRHFQALFADLVMVPALRSQLLAKLRDPARSDILGQAIGRLF</sequence>
<dbReference type="EMBL" id="RJUL01000003">
    <property type="protein sequence ID" value="ROQ28486.1"/>
    <property type="molecule type" value="Genomic_DNA"/>
</dbReference>
<comment type="caution">
    <text evidence="1">The sequence shown here is derived from an EMBL/GenBank/DDBJ whole genome shotgun (WGS) entry which is preliminary data.</text>
</comment>
<dbReference type="RefSeq" id="WP_123420983.1">
    <property type="nucleotide sequence ID" value="NZ_RJUL01000003.1"/>
</dbReference>
<dbReference type="STRING" id="584787.GCA_001247655_00349"/>
<protein>
    <submittedName>
        <fullName evidence="1">Uncharacterized protein DUF3549</fullName>
    </submittedName>
</protein>
<keyword evidence="2" id="KW-1185">Reference proteome</keyword>
<organism evidence="1 2">
    <name type="scientific">Gallaecimonas pentaromativorans</name>
    <dbReference type="NCBI Taxonomy" id="584787"/>
    <lineage>
        <taxon>Bacteria</taxon>
        <taxon>Pseudomonadati</taxon>
        <taxon>Pseudomonadota</taxon>
        <taxon>Gammaproteobacteria</taxon>
        <taxon>Enterobacterales</taxon>
        <taxon>Gallaecimonadaceae</taxon>
        <taxon>Gallaecimonas</taxon>
    </lineage>
</organism>
<evidence type="ECO:0000313" key="1">
    <source>
        <dbReference type="EMBL" id="ROQ28486.1"/>
    </source>
</evidence>
<proteinExistence type="predicted"/>
<dbReference type="InterPro" id="IPR021936">
    <property type="entry name" value="DUF3549"/>
</dbReference>
<accession>A0A3N1PVB3</accession>
<name>A0A3N1PVB3_9GAMM</name>
<evidence type="ECO:0000313" key="2">
    <source>
        <dbReference type="Proteomes" id="UP000268033"/>
    </source>
</evidence>